<dbReference type="Proteomes" id="UP001347796">
    <property type="component" value="Unassembled WGS sequence"/>
</dbReference>
<evidence type="ECO:0000313" key="1">
    <source>
        <dbReference type="EMBL" id="KAK6192490.1"/>
    </source>
</evidence>
<reference evidence="1 2" key="1">
    <citation type="submission" date="2024-01" db="EMBL/GenBank/DDBJ databases">
        <title>The genome of the rayed Mediterranean limpet Patella caerulea (Linnaeus, 1758).</title>
        <authorList>
            <person name="Anh-Thu Weber A."/>
            <person name="Halstead-Nussloch G."/>
        </authorList>
    </citation>
    <scope>NUCLEOTIDE SEQUENCE [LARGE SCALE GENOMIC DNA]</scope>
    <source>
        <strain evidence="1">AATW-2023a</strain>
        <tissue evidence="1">Whole specimen</tissue>
    </source>
</reference>
<gene>
    <name evidence="1" type="ORF">SNE40_003946</name>
</gene>
<dbReference type="EMBL" id="JAZGQO010000002">
    <property type="protein sequence ID" value="KAK6192490.1"/>
    <property type="molecule type" value="Genomic_DNA"/>
</dbReference>
<accession>A0AAN8KJD6</accession>
<comment type="caution">
    <text evidence="1">The sequence shown here is derived from an EMBL/GenBank/DDBJ whole genome shotgun (WGS) entry which is preliminary data.</text>
</comment>
<keyword evidence="2" id="KW-1185">Reference proteome</keyword>
<dbReference type="AlphaFoldDB" id="A0AAN8KJD6"/>
<sequence length="131" mass="14585">MAFKLADKVAGDSLTDAVKKGYGEVKNKIYKWCGWSHHLRGNNTHVANAATCQIYVETETGGGFGLGVGEYTSYPSDNPELTVTRMDNQLVVCKKHKLVPDQSVIVTKNNTIQLTKYGEIWIDVNGKDHRR</sequence>
<organism evidence="1 2">
    <name type="scientific">Patella caerulea</name>
    <name type="common">Rayed Mediterranean limpet</name>
    <dbReference type="NCBI Taxonomy" id="87958"/>
    <lineage>
        <taxon>Eukaryota</taxon>
        <taxon>Metazoa</taxon>
        <taxon>Spiralia</taxon>
        <taxon>Lophotrochozoa</taxon>
        <taxon>Mollusca</taxon>
        <taxon>Gastropoda</taxon>
        <taxon>Patellogastropoda</taxon>
        <taxon>Patelloidea</taxon>
        <taxon>Patellidae</taxon>
        <taxon>Patella</taxon>
    </lineage>
</organism>
<name>A0AAN8KJD6_PATCE</name>
<evidence type="ECO:0000313" key="2">
    <source>
        <dbReference type="Proteomes" id="UP001347796"/>
    </source>
</evidence>
<protein>
    <submittedName>
        <fullName evidence="1">Uncharacterized protein</fullName>
    </submittedName>
</protein>
<proteinExistence type="predicted"/>